<accession>A0A5B7J663</accession>
<dbReference type="Proteomes" id="UP000324222">
    <property type="component" value="Unassembled WGS sequence"/>
</dbReference>
<organism evidence="2 3">
    <name type="scientific">Portunus trituberculatus</name>
    <name type="common">Swimming crab</name>
    <name type="synonym">Neptunus trituberculatus</name>
    <dbReference type="NCBI Taxonomy" id="210409"/>
    <lineage>
        <taxon>Eukaryota</taxon>
        <taxon>Metazoa</taxon>
        <taxon>Ecdysozoa</taxon>
        <taxon>Arthropoda</taxon>
        <taxon>Crustacea</taxon>
        <taxon>Multicrustacea</taxon>
        <taxon>Malacostraca</taxon>
        <taxon>Eumalacostraca</taxon>
        <taxon>Eucarida</taxon>
        <taxon>Decapoda</taxon>
        <taxon>Pleocyemata</taxon>
        <taxon>Brachyura</taxon>
        <taxon>Eubrachyura</taxon>
        <taxon>Portunoidea</taxon>
        <taxon>Portunidae</taxon>
        <taxon>Portuninae</taxon>
        <taxon>Portunus</taxon>
    </lineage>
</organism>
<dbReference type="EMBL" id="VSRR010088632">
    <property type="protein sequence ID" value="MPC91672.1"/>
    <property type="molecule type" value="Genomic_DNA"/>
</dbReference>
<protein>
    <submittedName>
        <fullName evidence="2">Uncharacterized protein</fullName>
    </submittedName>
</protein>
<evidence type="ECO:0000313" key="2">
    <source>
        <dbReference type="EMBL" id="MPC91672.1"/>
    </source>
</evidence>
<name>A0A5B7J663_PORTR</name>
<sequence length="110" mass="11771">MSGMIADLPTRPSSPGLGYRRPITRQSSGRLPDLPSPGPAGKTDRHLQRTSCFCSQYPNGGRTYIHTYPGRGGGSGAGREVVTGRRGIGGSLHLAPRPCFSHSFNIRTLH</sequence>
<proteinExistence type="predicted"/>
<evidence type="ECO:0000256" key="1">
    <source>
        <dbReference type="SAM" id="MobiDB-lite"/>
    </source>
</evidence>
<gene>
    <name evidence="2" type="ORF">E2C01_086726</name>
</gene>
<evidence type="ECO:0000313" key="3">
    <source>
        <dbReference type="Proteomes" id="UP000324222"/>
    </source>
</evidence>
<feature type="region of interest" description="Disordered" evidence="1">
    <location>
        <begin position="1"/>
        <end position="47"/>
    </location>
</feature>
<comment type="caution">
    <text evidence="2">The sequence shown here is derived from an EMBL/GenBank/DDBJ whole genome shotgun (WGS) entry which is preliminary data.</text>
</comment>
<reference evidence="2 3" key="1">
    <citation type="submission" date="2019-05" db="EMBL/GenBank/DDBJ databases">
        <title>Another draft genome of Portunus trituberculatus and its Hox gene families provides insights of decapod evolution.</title>
        <authorList>
            <person name="Jeong J.-H."/>
            <person name="Song I."/>
            <person name="Kim S."/>
            <person name="Choi T."/>
            <person name="Kim D."/>
            <person name="Ryu S."/>
            <person name="Kim W."/>
        </authorList>
    </citation>
    <scope>NUCLEOTIDE SEQUENCE [LARGE SCALE GENOMIC DNA]</scope>
    <source>
        <tissue evidence="2">Muscle</tissue>
    </source>
</reference>
<dbReference type="AlphaFoldDB" id="A0A5B7J663"/>
<keyword evidence="3" id="KW-1185">Reference proteome</keyword>